<accession>A0A2U3QDU5</accession>
<dbReference type="SUPFAM" id="SSF52540">
    <property type="entry name" value="P-loop containing nucleoside triphosphate hydrolases"/>
    <property type="match status" value="1"/>
</dbReference>
<organism evidence="7 8">
    <name type="scientific">Candidatus Sulfobium mesophilum</name>
    <dbReference type="NCBI Taxonomy" id="2016548"/>
    <lineage>
        <taxon>Bacteria</taxon>
        <taxon>Pseudomonadati</taxon>
        <taxon>Nitrospirota</taxon>
        <taxon>Nitrospiria</taxon>
        <taxon>Nitrospirales</taxon>
        <taxon>Nitrospiraceae</taxon>
        <taxon>Candidatus Sulfobium</taxon>
    </lineage>
</organism>
<gene>
    <name evidence="7" type="ORF">NBG4_10033</name>
</gene>
<keyword evidence="2" id="KW-0547">Nucleotide-binding</keyword>
<dbReference type="InterPro" id="IPR025669">
    <property type="entry name" value="AAA_dom"/>
</dbReference>
<evidence type="ECO:0000313" key="8">
    <source>
        <dbReference type="Proteomes" id="UP000245125"/>
    </source>
</evidence>
<evidence type="ECO:0000256" key="3">
    <source>
        <dbReference type="ARBA" id="ARBA00022777"/>
    </source>
</evidence>
<dbReference type="EMBL" id="OUUY01000001">
    <property type="protein sequence ID" value="SPP99499.1"/>
    <property type="molecule type" value="Genomic_DNA"/>
</dbReference>
<keyword evidence="8" id="KW-1185">Reference proteome</keyword>
<name>A0A2U3QDU5_9BACT</name>
<evidence type="ECO:0000259" key="6">
    <source>
        <dbReference type="Pfam" id="PF13614"/>
    </source>
</evidence>
<protein>
    <recommendedName>
        <fullName evidence="6">AAA domain-containing protein</fullName>
    </recommendedName>
</protein>
<dbReference type="NCBIfam" id="TIGR03018">
    <property type="entry name" value="pepcterm_TyrKin"/>
    <property type="match status" value="1"/>
</dbReference>
<keyword evidence="4" id="KW-0067">ATP-binding</keyword>
<evidence type="ECO:0000256" key="5">
    <source>
        <dbReference type="ARBA" id="ARBA00023137"/>
    </source>
</evidence>
<keyword evidence="5" id="KW-0829">Tyrosine-protein kinase</keyword>
<keyword evidence="1" id="KW-0808">Transferase</keyword>
<feature type="domain" description="AAA" evidence="6">
    <location>
        <begin position="93"/>
        <end position="237"/>
    </location>
</feature>
<evidence type="ECO:0000256" key="1">
    <source>
        <dbReference type="ARBA" id="ARBA00022679"/>
    </source>
</evidence>
<keyword evidence="3" id="KW-0418">Kinase</keyword>
<sequence>MSRIERALEKANMVRDREEPVLPEQSVGQADITDVFVTDNTELPKNPYLVTLNEPDSPIAEEYKKLKSMVVKMTKQGKFQNTLMVTSTVAEEGKSITAMNLAITLACEYDHTVLLVDADLRRPSLSHLLGIETSPGLSDCLLNGLDIKDALVKTGIGKMVFLPSGSHVSDPVELLLSRRMQELLSDIKHRYADRYVIIDTPPVLPFAEVHSLASGVDGLIYVVREGLAPLNGIKEALGMLKGCNVLGFVFNGVELDMMDDYHRYYNYRRYYSRGGNGKK</sequence>
<dbReference type="InterPro" id="IPR050445">
    <property type="entry name" value="Bact_polysacc_biosynth/exp"/>
</dbReference>
<dbReference type="AlphaFoldDB" id="A0A2U3QDU5"/>
<reference evidence="8" key="1">
    <citation type="submission" date="2018-03" db="EMBL/GenBank/DDBJ databases">
        <authorList>
            <person name="Zecchin S."/>
        </authorList>
    </citation>
    <scope>NUCLEOTIDE SEQUENCE [LARGE SCALE GENOMIC DNA]</scope>
</reference>
<dbReference type="CDD" id="cd05387">
    <property type="entry name" value="BY-kinase"/>
    <property type="match status" value="1"/>
</dbReference>
<proteinExistence type="predicted"/>
<dbReference type="InterPro" id="IPR005702">
    <property type="entry name" value="Wzc-like_C"/>
</dbReference>
<dbReference type="PANTHER" id="PTHR32309">
    <property type="entry name" value="TYROSINE-PROTEIN KINASE"/>
    <property type="match status" value="1"/>
</dbReference>
<dbReference type="Pfam" id="PF13614">
    <property type="entry name" value="AAA_31"/>
    <property type="match status" value="1"/>
</dbReference>
<evidence type="ECO:0000313" key="7">
    <source>
        <dbReference type="EMBL" id="SPP99499.1"/>
    </source>
</evidence>
<dbReference type="Gene3D" id="3.40.50.300">
    <property type="entry name" value="P-loop containing nucleotide triphosphate hydrolases"/>
    <property type="match status" value="1"/>
</dbReference>
<dbReference type="PANTHER" id="PTHR32309:SF31">
    <property type="entry name" value="CAPSULAR EXOPOLYSACCHARIDE FAMILY"/>
    <property type="match status" value="1"/>
</dbReference>
<dbReference type="OrthoDB" id="9812433at2"/>
<dbReference type="Proteomes" id="UP000245125">
    <property type="component" value="Unassembled WGS sequence"/>
</dbReference>
<dbReference type="InterPro" id="IPR027417">
    <property type="entry name" value="P-loop_NTPase"/>
</dbReference>
<evidence type="ECO:0000256" key="4">
    <source>
        <dbReference type="ARBA" id="ARBA00022840"/>
    </source>
</evidence>
<evidence type="ECO:0000256" key="2">
    <source>
        <dbReference type="ARBA" id="ARBA00022741"/>
    </source>
</evidence>